<dbReference type="EMBL" id="MCIB01000011">
    <property type="protein sequence ID" value="RKD32482.1"/>
    <property type="molecule type" value="Genomic_DNA"/>
</dbReference>
<proteinExistence type="inferred from homology"/>
<dbReference type="PANTHER" id="PTHR21043">
    <property type="entry name" value="IOJAP SUPERFAMILY ORTHOLOG"/>
    <property type="match status" value="1"/>
</dbReference>
<dbReference type="Proteomes" id="UP000284177">
    <property type="component" value="Unassembled WGS sequence"/>
</dbReference>
<sequence>MVNVTDEKISAILKAADDKKAFNKRVLDITKLTAIADYFVILSGNNERQVLAIADGIEDKMEEEGYKLKNKEGYKTSRWVLLDYGDIVVHIFHKEDREFYNLERLWIDAKELKIEDIT</sequence>
<organism evidence="3 4">
    <name type="scientific">Thermohalobacter berrensis</name>
    <dbReference type="NCBI Taxonomy" id="99594"/>
    <lineage>
        <taxon>Bacteria</taxon>
        <taxon>Bacillati</taxon>
        <taxon>Bacillota</taxon>
        <taxon>Tissierellia</taxon>
        <taxon>Tissierellales</taxon>
        <taxon>Thermohalobacteraceae</taxon>
        <taxon>Thermohalobacter</taxon>
    </lineage>
</organism>
<reference evidence="3 4" key="1">
    <citation type="submission" date="2016-08" db="EMBL/GenBank/DDBJ databases">
        <title>Novel Firmicutes and Novel Genomes.</title>
        <authorList>
            <person name="Poppleton D.I."/>
            <person name="Gribaldo S."/>
        </authorList>
    </citation>
    <scope>NUCLEOTIDE SEQUENCE [LARGE SCALE GENOMIC DNA]</scope>
    <source>
        <strain evidence="3 4">CTT3</strain>
    </source>
</reference>
<dbReference type="GO" id="GO:0017148">
    <property type="term" value="P:negative regulation of translation"/>
    <property type="evidence" value="ECO:0007669"/>
    <property type="project" value="UniProtKB-UniRule"/>
</dbReference>
<keyword evidence="4" id="KW-1185">Reference proteome</keyword>
<dbReference type="Pfam" id="PF02410">
    <property type="entry name" value="RsfS"/>
    <property type="match status" value="1"/>
</dbReference>
<name>A0A419T4V7_9FIRM</name>
<comment type="subcellular location">
    <subcellularLocation>
        <location evidence="2">Cytoplasm</location>
    </subcellularLocation>
</comment>
<dbReference type="RefSeq" id="WP_120168585.1">
    <property type="nucleotide sequence ID" value="NZ_MCIB01000011.1"/>
</dbReference>
<evidence type="ECO:0000313" key="3">
    <source>
        <dbReference type="EMBL" id="RKD32482.1"/>
    </source>
</evidence>
<dbReference type="InterPro" id="IPR043519">
    <property type="entry name" value="NT_sf"/>
</dbReference>
<dbReference type="PANTHER" id="PTHR21043:SF0">
    <property type="entry name" value="MITOCHONDRIAL ASSEMBLY OF RIBOSOMAL LARGE SUBUNIT PROTEIN 1"/>
    <property type="match status" value="1"/>
</dbReference>
<dbReference type="Gene3D" id="3.30.460.10">
    <property type="entry name" value="Beta Polymerase, domain 2"/>
    <property type="match status" value="1"/>
</dbReference>
<dbReference type="SUPFAM" id="SSF81301">
    <property type="entry name" value="Nucleotidyltransferase"/>
    <property type="match status" value="1"/>
</dbReference>
<accession>A0A419T4V7</accession>
<keyword evidence="2" id="KW-0963">Cytoplasm</keyword>
<dbReference type="GO" id="GO:0043023">
    <property type="term" value="F:ribosomal large subunit binding"/>
    <property type="evidence" value="ECO:0007669"/>
    <property type="project" value="TreeGrafter"/>
</dbReference>
<dbReference type="GO" id="GO:0090071">
    <property type="term" value="P:negative regulation of ribosome biogenesis"/>
    <property type="evidence" value="ECO:0007669"/>
    <property type="project" value="UniProtKB-UniRule"/>
</dbReference>
<comment type="similarity">
    <text evidence="1 2">Belongs to the Iojap/RsfS family.</text>
</comment>
<dbReference type="OrthoDB" id="9793681at2"/>
<gene>
    <name evidence="2" type="primary">rsfS</name>
    <name evidence="3" type="ORF">BET03_11265</name>
</gene>
<comment type="caution">
    <text evidence="3">The sequence shown here is derived from an EMBL/GenBank/DDBJ whole genome shotgun (WGS) entry which is preliminary data.</text>
</comment>
<dbReference type="GO" id="GO:0005737">
    <property type="term" value="C:cytoplasm"/>
    <property type="evidence" value="ECO:0007669"/>
    <property type="project" value="UniProtKB-SubCell"/>
</dbReference>
<evidence type="ECO:0000313" key="4">
    <source>
        <dbReference type="Proteomes" id="UP000284177"/>
    </source>
</evidence>
<protein>
    <recommendedName>
        <fullName evidence="2">Ribosomal silencing factor RsfS</fullName>
    </recommendedName>
</protein>
<dbReference type="InterPro" id="IPR004394">
    <property type="entry name" value="Iojap/RsfS/C7orf30"/>
</dbReference>
<dbReference type="GO" id="GO:0042256">
    <property type="term" value="P:cytosolic ribosome assembly"/>
    <property type="evidence" value="ECO:0007669"/>
    <property type="project" value="UniProtKB-UniRule"/>
</dbReference>
<dbReference type="AlphaFoldDB" id="A0A419T4V7"/>
<evidence type="ECO:0000256" key="1">
    <source>
        <dbReference type="ARBA" id="ARBA00010574"/>
    </source>
</evidence>
<keyword evidence="2" id="KW-0678">Repressor</keyword>
<comment type="function">
    <text evidence="2">Functions as a ribosomal silencing factor. Interacts with ribosomal protein uL14 (rplN), blocking formation of intersubunit bridge B8. Prevents association of the 30S and 50S ribosomal subunits and the formation of functional ribosomes, thus repressing translation.</text>
</comment>
<dbReference type="HAMAP" id="MF_01477">
    <property type="entry name" value="Iojap_RsfS"/>
    <property type="match status" value="1"/>
</dbReference>
<comment type="subunit">
    <text evidence="2">Interacts with ribosomal protein uL14 (rplN).</text>
</comment>
<keyword evidence="2" id="KW-0810">Translation regulation</keyword>
<dbReference type="NCBIfam" id="TIGR00090">
    <property type="entry name" value="rsfS_iojap_ybeB"/>
    <property type="match status" value="1"/>
</dbReference>
<evidence type="ECO:0000256" key="2">
    <source>
        <dbReference type="HAMAP-Rule" id="MF_01477"/>
    </source>
</evidence>